<gene>
    <name evidence="3" type="ORF">L6E24_03565</name>
</gene>
<evidence type="ECO:0000256" key="1">
    <source>
        <dbReference type="SAM" id="MobiDB-lite"/>
    </source>
</evidence>
<keyword evidence="4" id="KW-1185">Reference proteome</keyword>
<accession>A0A9E7PMY3</accession>
<evidence type="ECO:0000313" key="3">
    <source>
        <dbReference type="EMBL" id="UUX93213.1"/>
    </source>
</evidence>
<organism evidence="3 4">
    <name type="scientific">Methanoplanus endosymbiosus</name>
    <dbReference type="NCBI Taxonomy" id="33865"/>
    <lineage>
        <taxon>Archaea</taxon>
        <taxon>Methanobacteriati</taxon>
        <taxon>Methanobacteriota</taxon>
        <taxon>Stenosarchaea group</taxon>
        <taxon>Methanomicrobia</taxon>
        <taxon>Methanomicrobiales</taxon>
        <taxon>Methanomicrobiaceae</taxon>
        <taxon>Methanoplanus</taxon>
    </lineage>
</organism>
<dbReference type="KEGG" id="mend:L6E24_03565"/>
<feature type="region of interest" description="Disordered" evidence="1">
    <location>
        <begin position="1"/>
        <end position="30"/>
    </location>
</feature>
<feature type="transmembrane region" description="Helical" evidence="2">
    <location>
        <begin position="88"/>
        <end position="107"/>
    </location>
</feature>
<evidence type="ECO:0000313" key="4">
    <source>
        <dbReference type="Proteomes" id="UP001060368"/>
    </source>
</evidence>
<dbReference type="Proteomes" id="UP001060368">
    <property type="component" value="Chromosome"/>
</dbReference>
<sequence length="110" mass="12514">MSKSMSAGRIVIKMRYNERTPERRSTGDDRNFNERAVEVLYETSGDVKWICEALRRMERRDEDFEKRLRKLETFRSETTGMDKKERQISAGIGAGAGSLAAILLRVIGGG</sequence>
<dbReference type="GeneID" id="74306743"/>
<keyword evidence="2" id="KW-0472">Membrane</keyword>
<proteinExistence type="predicted"/>
<keyword evidence="2" id="KW-0812">Transmembrane</keyword>
<keyword evidence="2" id="KW-1133">Transmembrane helix</keyword>
<name>A0A9E7PMY3_9EURY</name>
<dbReference type="RefSeq" id="WP_257743353.1">
    <property type="nucleotide sequence ID" value="NZ_CP096115.1"/>
</dbReference>
<dbReference type="EMBL" id="CP096115">
    <property type="protein sequence ID" value="UUX93213.1"/>
    <property type="molecule type" value="Genomic_DNA"/>
</dbReference>
<feature type="compositionally biased region" description="Basic and acidic residues" evidence="1">
    <location>
        <begin position="15"/>
        <end position="30"/>
    </location>
</feature>
<evidence type="ECO:0000256" key="2">
    <source>
        <dbReference type="SAM" id="Phobius"/>
    </source>
</evidence>
<dbReference type="AlphaFoldDB" id="A0A9E7PMY3"/>
<protein>
    <submittedName>
        <fullName evidence="3">Uncharacterized protein</fullName>
    </submittedName>
</protein>
<reference evidence="3" key="1">
    <citation type="submission" date="2022-04" db="EMBL/GenBank/DDBJ databases">
        <title>Complete genome of Methanoplanus endosymbiosus DSM 3599.</title>
        <authorList>
            <person name="Chen S.-C."/>
            <person name="You Y.-T."/>
            <person name="Zhou Y.-Z."/>
            <person name="Lai M.-C."/>
        </authorList>
    </citation>
    <scope>NUCLEOTIDE SEQUENCE</scope>
    <source>
        <strain evidence="3">DSM 3599</strain>
    </source>
</reference>